<dbReference type="Pfam" id="PF13715">
    <property type="entry name" value="CarbopepD_reg_2"/>
    <property type="match status" value="1"/>
</dbReference>
<feature type="domain" description="TonB-dependent receptor-like beta-barrel" evidence="10">
    <location>
        <begin position="609"/>
        <end position="1037"/>
    </location>
</feature>
<name>A0A1M6RI94_REIAG</name>
<evidence type="ECO:0000313" key="12">
    <source>
        <dbReference type="EMBL" id="SHK32231.1"/>
    </source>
</evidence>
<dbReference type="PANTHER" id="PTHR40980:SF5">
    <property type="entry name" value="TONB-DEPENDENT RECEPTOR"/>
    <property type="match status" value="1"/>
</dbReference>
<dbReference type="Pfam" id="PF00593">
    <property type="entry name" value="TonB_dep_Rec_b-barrel"/>
    <property type="match status" value="1"/>
</dbReference>
<organism evidence="12 13">
    <name type="scientific">Reichenbachiella agariperforans</name>
    <dbReference type="NCBI Taxonomy" id="156994"/>
    <lineage>
        <taxon>Bacteria</taxon>
        <taxon>Pseudomonadati</taxon>
        <taxon>Bacteroidota</taxon>
        <taxon>Cytophagia</taxon>
        <taxon>Cytophagales</taxon>
        <taxon>Reichenbachiellaceae</taxon>
        <taxon>Reichenbachiella</taxon>
    </lineage>
</organism>
<keyword evidence="2 8" id="KW-0813">Transport</keyword>
<sequence length="1094" mass="123296">MKKKLPHRWFLRSENLQKLMSLLVLLWLGVSPLQAAQGVLDAQVSIQCHGCSLKSVLMQLEQKMSAKFIYSETDIQGILVNATYDQVTGSRILDDILATNNLSYKVMNGRVVIKRKMPPQTGGLKGKVYDADSHSDALIGATVRIEGTGLGTTVSVDGTFEFREVPVGVYTVVVSFVGYQTRRLEEVKVLQNNTSVIEIPLNQSSTELGEVVVRGNIPVQFAPIQNSTEISLMSEIQRSNVVLTGISSQQITRSLDRDAADVMQRVPGVNLMNNFVLIRGMSQRYTMTYINGMMAPSTEADQRAFSFNLLPSGLIDNILVYKSPAPELRGGFAGGLVNVSTKQSNTARRIQIGFSAQYRPGSSYADGYTNSGSSASDWWGGGLEDREYDRRLYDPSYLFPDKNPYALRDLTLNFPKPYDLKKKKTDFDKRLGINYYDSWKIGNARLNNLTSLNYTTQSQFVTGYTNGNSIPQNDIEGAEREELDFEGVDSLYRENLRISALQTLGLKINDHHRLEFTGFYNHTVDDRTNIRDKNEYVTNDNFNRTREVNYEYTVQDLYTVQLGGQHTLGAHEIDWRVGKNFSSSATPDLQSHTFDVADATISSGTYQIRGTGDAVLRRGSVFTEEDGTSYGLDYRVKLWDKYLVKAGTMHQSQERSFESWYYYLAYSNPGGSDIYSTGTIEAPWYQLSDIVNDSLVIDPDDVNGDGFTGGTYIGRDYSEGLFRAVNDYTAAYIGTELPINKKLQVNVGMRYEYYSRKLFDELDRELITTYGYDRKTGLPVGDTLTSGPVNEYWLPSASLNWNISDDMRITTSYGKTIDRPAYRESAPFAYYDFEINSRIFGDAGLQDATIHNYDLRWEYYPTPGEFLAVGVFYKGMENIIELADRTNTSFQSGNRYLYFVNSPEATVKGIELEARKNLGFIPWKPMQYFSIIANYAVMKNEVKVLELDSTSAEVPADGKPRVFVGAAPYVFNASLYFEQPEWGTTFSVLVNSIGQRMIAAGGPRVSPIYEQGRTTLDLVLQQQITPSLTLKAGVQNLLNAKIVQYRDQNMDGKFDEGKIQEVNYYGLDTRYGFDYITREYETGSYYSLGLKVEF</sequence>
<reference evidence="13" key="1">
    <citation type="submission" date="2016-11" db="EMBL/GenBank/DDBJ databases">
        <authorList>
            <person name="Varghese N."/>
            <person name="Submissions S."/>
        </authorList>
    </citation>
    <scope>NUCLEOTIDE SEQUENCE [LARGE SCALE GENOMIC DNA]</scope>
    <source>
        <strain evidence="13">DSM 26134</strain>
    </source>
</reference>
<protein>
    <submittedName>
        <fullName evidence="12">TonB-dependent receptor</fullName>
    </submittedName>
</protein>
<dbReference type="SUPFAM" id="SSF49464">
    <property type="entry name" value="Carboxypeptidase regulatory domain-like"/>
    <property type="match status" value="1"/>
</dbReference>
<gene>
    <name evidence="12" type="ORF">SAMN04488028_104188</name>
</gene>
<dbReference type="Pfam" id="PF07715">
    <property type="entry name" value="Plug"/>
    <property type="match status" value="1"/>
</dbReference>
<comment type="similarity">
    <text evidence="8 9">Belongs to the TonB-dependent receptor family.</text>
</comment>
<evidence type="ECO:0000259" key="11">
    <source>
        <dbReference type="Pfam" id="PF07715"/>
    </source>
</evidence>
<keyword evidence="13" id="KW-1185">Reference proteome</keyword>
<dbReference type="SUPFAM" id="SSF56935">
    <property type="entry name" value="Porins"/>
    <property type="match status" value="1"/>
</dbReference>
<dbReference type="Gene3D" id="2.40.170.20">
    <property type="entry name" value="TonB-dependent receptor, beta-barrel domain"/>
    <property type="match status" value="1"/>
</dbReference>
<keyword evidence="5 9" id="KW-0798">TonB box</keyword>
<evidence type="ECO:0000256" key="5">
    <source>
        <dbReference type="ARBA" id="ARBA00023077"/>
    </source>
</evidence>
<dbReference type="EMBL" id="FRAA01000004">
    <property type="protein sequence ID" value="SHK32231.1"/>
    <property type="molecule type" value="Genomic_DNA"/>
</dbReference>
<keyword evidence="6 8" id="KW-0472">Membrane</keyword>
<dbReference type="Gene3D" id="2.170.130.10">
    <property type="entry name" value="TonB-dependent receptor, plug domain"/>
    <property type="match status" value="1"/>
</dbReference>
<dbReference type="RefSeq" id="WP_084190529.1">
    <property type="nucleotide sequence ID" value="NZ_FRAA01000004.1"/>
</dbReference>
<evidence type="ECO:0000256" key="1">
    <source>
        <dbReference type="ARBA" id="ARBA00004571"/>
    </source>
</evidence>
<dbReference type="GO" id="GO:0009279">
    <property type="term" value="C:cell outer membrane"/>
    <property type="evidence" value="ECO:0007669"/>
    <property type="project" value="UniProtKB-SubCell"/>
</dbReference>
<dbReference type="Gene3D" id="2.60.40.1120">
    <property type="entry name" value="Carboxypeptidase-like, regulatory domain"/>
    <property type="match status" value="1"/>
</dbReference>
<dbReference type="InterPro" id="IPR008969">
    <property type="entry name" value="CarboxyPept-like_regulatory"/>
</dbReference>
<dbReference type="InterPro" id="IPR037066">
    <property type="entry name" value="Plug_dom_sf"/>
</dbReference>
<evidence type="ECO:0000256" key="2">
    <source>
        <dbReference type="ARBA" id="ARBA00022448"/>
    </source>
</evidence>
<comment type="subcellular location">
    <subcellularLocation>
        <location evidence="1 8">Cell outer membrane</location>
        <topology evidence="1 8">Multi-pass membrane protein</topology>
    </subcellularLocation>
</comment>
<keyword evidence="3 8" id="KW-1134">Transmembrane beta strand</keyword>
<evidence type="ECO:0000256" key="7">
    <source>
        <dbReference type="ARBA" id="ARBA00023237"/>
    </source>
</evidence>
<dbReference type="InterPro" id="IPR036942">
    <property type="entry name" value="Beta-barrel_TonB_sf"/>
</dbReference>
<evidence type="ECO:0000256" key="8">
    <source>
        <dbReference type="PROSITE-ProRule" id="PRU01360"/>
    </source>
</evidence>
<dbReference type="InterPro" id="IPR012910">
    <property type="entry name" value="Plug_dom"/>
</dbReference>
<keyword evidence="4 8" id="KW-0812">Transmembrane</keyword>
<dbReference type="PROSITE" id="PS52016">
    <property type="entry name" value="TONB_DEPENDENT_REC_3"/>
    <property type="match status" value="1"/>
</dbReference>
<evidence type="ECO:0000259" key="10">
    <source>
        <dbReference type="Pfam" id="PF00593"/>
    </source>
</evidence>
<keyword evidence="12" id="KW-0675">Receptor</keyword>
<evidence type="ECO:0000256" key="6">
    <source>
        <dbReference type="ARBA" id="ARBA00023136"/>
    </source>
</evidence>
<dbReference type="InterPro" id="IPR039426">
    <property type="entry name" value="TonB-dep_rcpt-like"/>
</dbReference>
<dbReference type="Proteomes" id="UP000184474">
    <property type="component" value="Unassembled WGS sequence"/>
</dbReference>
<evidence type="ECO:0000256" key="3">
    <source>
        <dbReference type="ARBA" id="ARBA00022452"/>
    </source>
</evidence>
<proteinExistence type="inferred from homology"/>
<evidence type="ECO:0000256" key="9">
    <source>
        <dbReference type="RuleBase" id="RU003357"/>
    </source>
</evidence>
<feature type="domain" description="TonB-dependent receptor plug" evidence="11">
    <location>
        <begin position="242"/>
        <end position="334"/>
    </location>
</feature>
<accession>A0A1M6RI94</accession>
<dbReference type="STRING" id="156994.SAMN04488028_104188"/>
<keyword evidence="7 8" id="KW-0998">Cell outer membrane</keyword>
<dbReference type="AlphaFoldDB" id="A0A1M6RI94"/>
<dbReference type="InterPro" id="IPR000531">
    <property type="entry name" value="Beta-barrel_TonB"/>
</dbReference>
<evidence type="ECO:0000313" key="13">
    <source>
        <dbReference type="Proteomes" id="UP000184474"/>
    </source>
</evidence>
<evidence type="ECO:0000256" key="4">
    <source>
        <dbReference type="ARBA" id="ARBA00022692"/>
    </source>
</evidence>
<dbReference type="PANTHER" id="PTHR40980">
    <property type="entry name" value="PLUG DOMAIN-CONTAINING PROTEIN"/>
    <property type="match status" value="1"/>
</dbReference>